<dbReference type="AlphaFoldDB" id="A0A8S4R023"/>
<dbReference type="InterPro" id="IPR036397">
    <property type="entry name" value="RNaseH_sf"/>
</dbReference>
<name>A0A8S4R023_9NEOP</name>
<reference evidence="1" key="1">
    <citation type="submission" date="2022-03" db="EMBL/GenBank/DDBJ databases">
        <authorList>
            <person name="Lindestad O."/>
        </authorList>
    </citation>
    <scope>NUCLEOTIDE SEQUENCE</scope>
</reference>
<evidence type="ECO:0000313" key="2">
    <source>
        <dbReference type="Proteomes" id="UP000838756"/>
    </source>
</evidence>
<gene>
    <name evidence="1" type="primary">jg24644</name>
    <name evidence="1" type="ORF">PAEG_LOCUS6543</name>
</gene>
<feature type="non-terminal residue" evidence="1">
    <location>
        <position position="1"/>
    </location>
</feature>
<organism evidence="1 2">
    <name type="scientific">Pararge aegeria aegeria</name>
    <dbReference type="NCBI Taxonomy" id="348720"/>
    <lineage>
        <taxon>Eukaryota</taxon>
        <taxon>Metazoa</taxon>
        <taxon>Ecdysozoa</taxon>
        <taxon>Arthropoda</taxon>
        <taxon>Hexapoda</taxon>
        <taxon>Insecta</taxon>
        <taxon>Pterygota</taxon>
        <taxon>Neoptera</taxon>
        <taxon>Endopterygota</taxon>
        <taxon>Lepidoptera</taxon>
        <taxon>Glossata</taxon>
        <taxon>Ditrysia</taxon>
        <taxon>Papilionoidea</taxon>
        <taxon>Nymphalidae</taxon>
        <taxon>Satyrinae</taxon>
        <taxon>Satyrini</taxon>
        <taxon>Parargina</taxon>
        <taxon>Pararge</taxon>
    </lineage>
</organism>
<dbReference type="GO" id="GO:0003676">
    <property type="term" value="F:nucleic acid binding"/>
    <property type="evidence" value="ECO:0007669"/>
    <property type="project" value="InterPro"/>
</dbReference>
<dbReference type="EMBL" id="CAKXAJ010020031">
    <property type="protein sequence ID" value="CAH2220018.1"/>
    <property type="molecule type" value="Genomic_DNA"/>
</dbReference>
<dbReference type="Proteomes" id="UP000838756">
    <property type="component" value="Unassembled WGS sequence"/>
</dbReference>
<protein>
    <submittedName>
        <fullName evidence="1">Jg24644 protein</fullName>
    </submittedName>
</protein>
<evidence type="ECO:0000313" key="1">
    <source>
        <dbReference type="EMBL" id="CAH2220018.1"/>
    </source>
</evidence>
<accession>A0A8S4R023</accession>
<dbReference type="PANTHER" id="PTHR33939">
    <property type="entry name" value="PROTEIN CBG22215"/>
    <property type="match status" value="1"/>
</dbReference>
<proteinExistence type="predicted"/>
<keyword evidence="2" id="KW-1185">Reference proteome</keyword>
<dbReference type="Gene3D" id="3.30.420.10">
    <property type="entry name" value="Ribonuclease H-like superfamily/Ribonuclease H"/>
    <property type="match status" value="1"/>
</dbReference>
<sequence>SFETYNSKTELLCLVKQNTPEPIYEADELLSQNGHEVLRLPPYHCDLNAIELIWSLAKRNVGSKNVSQTPKEFEDLTKQSFQSITADDWKKMTDHVIHVEDKYKRRDHITENNLESFIINLRDSSDSSDSDDSLHVEFLDSDFDYSD</sequence>
<comment type="caution">
    <text evidence="1">The sequence shown here is derived from an EMBL/GenBank/DDBJ whole genome shotgun (WGS) entry which is preliminary data.</text>
</comment>
<dbReference type="OrthoDB" id="2266637at2759"/>
<dbReference type="PANTHER" id="PTHR33939:SF1">
    <property type="entry name" value="DUF4371 DOMAIN-CONTAINING PROTEIN"/>
    <property type="match status" value="1"/>
</dbReference>